<proteinExistence type="predicted"/>
<dbReference type="EMBL" id="WLYK01000005">
    <property type="protein sequence ID" value="MTD14948.1"/>
    <property type="molecule type" value="Genomic_DNA"/>
</dbReference>
<keyword evidence="3" id="KW-1185">Reference proteome</keyword>
<reference evidence="2 3" key="1">
    <citation type="submission" date="2019-11" db="EMBL/GenBank/DDBJ databases">
        <authorList>
            <person name="Jiang L.-Q."/>
        </authorList>
    </citation>
    <scope>NUCLEOTIDE SEQUENCE [LARGE SCALE GENOMIC DNA]</scope>
    <source>
        <strain evidence="2 3">YIM 132087</strain>
    </source>
</reference>
<evidence type="ECO:0000256" key="1">
    <source>
        <dbReference type="SAM" id="MobiDB-lite"/>
    </source>
</evidence>
<evidence type="ECO:0000313" key="2">
    <source>
        <dbReference type="EMBL" id="MTD14948.1"/>
    </source>
</evidence>
<name>A0A7K1FLH1_9ACTN</name>
<dbReference type="RefSeq" id="WP_154768942.1">
    <property type="nucleotide sequence ID" value="NZ_WLYK01000005.1"/>
</dbReference>
<sequence>MTDPGQFAGVSEAFASGVEADGADLVEQAVPVGDPAASDGLAVFGDADPIDGTADGAAAPHKDAPPGLEGYRLG</sequence>
<organism evidence="2 3">
    <name type="scientific">Nakamurella alba</name>
    <dbReference type="NCBI Taxonomy" id="2665158"/>
    <lineage>
        <taxon>Bacteria</taxon>
        <taxon>Bacillati</taxon>
        <taxon>Actinomycetota</taxon>
        <taxon>Actinomycetes</taxon>
        <taxon>Nakamurellales</taxon>
        <taxon>Nakamurellaceae</taxon>
        <taxon>Nakamurella</taxon>
    </lineage>
</organism>
<comment type="caution">
    <text evidence="2">The sequence shown here is derived from an EMBL/GenBank/DDBJ whole genome shotgun (WGS) entry which is preliminary data.</text>
</comment>
<feature type="region of interest" description="Disordered" evidence="1">
    <location>
        <begin position="40"/>
        <end position="74"/>
    </location>
</feature>
<protein>
    <submittedName>
        <fullName evidence="2">Uncharacterized protein</fullName>
    </submittedName>
</protein>
<evidence type="ECO:0000313" key="3">
    <source>
        <dbReference type="Proteomes" id="UP000460221"/>
    </source>
</evidence>
<accession>A0A7K1FLH1</accession>
<gene>
    <name evidence="2" type="ORF">GIS00_13465</name>
</gene>
<dbReference type="AlphaFoldDB" id="A0A7K1FLH1"/>
<dbReference type="Proteomes" id="UP000460221">
    <property type="component" value="Unassembled WGS sequence"/>
</dbReference>